<evidence type="ECO:0000313" key="2">
    <source>
        <dbReference type="Proteomes" id="UP001143856"/>
    </source>
</evidence>
<proteinExistence type="predicted"/>
<sequence>MASMTARLNNNQYPFQPAVVGPIPMPRWQHGDIAFLKRADQFSQVERAEFLDSRRIQVGATGHPVIILDRSNDLRYYLITAVSAYSSSEFNNYLPPWKQSAHRRKNVNGFRAFEGSAKPNNKHQHLRLADDKQWPKVEASWVYIYRPYVVPASTLISYTKSKSQLHMEPESLQDLLGHMKAKSWRFRKQKKEISTRVAPKPAARKYLTNWRTNDKE</sequence>
<dbReference type="Proteomes" id="UP001143856">
    <property type="component" value="Unassembled WGS sequence"/>
</dbReference>
<reference evidence="1" key="1">
    <citation type="submission" date="2022-10" db="EMBL/GenBank/DDBJ databases">
        <title>Genome Sequence of Xylaria curta.</title>
        <authorList>
            <person name="Buettner E."/>
        </authorList>
    </citation>
    <scope>NUCLEOTIDE SEQUENCE</scope>
    <source>
        <strain evidence="1">Babe10</strain>
    </source>
</reference>
<gene>
    <name evidence="1" type="ORF">NUW58_g9271</name>
</gene>
<keyword evidence="2" id="KW-1185">Reference proteome</keyword>
<evidence type="ECO:0000313" key="1">
    <source>
        <dbReference type="EMBL" id="KAJ2972019.1"/>
    </source>
</evidence>
<name>A0ACC1MZE8_9PEZI</name>
<protein>
    <submittedName>
        <fullName evidence="1">Uncharacterized protein</fullName>
    </submittedName>
</protein>
<organism evidence="1 2">
    <name type="scientific">Xylaria curta</name>
    <dbReference type="NCBI Taxonomy" id="42375"/>
    <lineage>
        <taxon>Eukaryota</taxon>
        <taxon>Fungi</taxon>
        <taxon>Dikarya</taxon>
        <taxon>Ascomycota</taxon>
        <taxon>Pezizomycotina</taxon>
        <taxon>Sordariomycetes</taxon>
        <taxon>Xylariomycetidae</taxon>
        <taxon>Xylariales</taxon>
        <taxon>Xylariaceae</taxon>
        <taxon>Xylaria</taxon>
    </lineage>
</organism>
<accession>A0ACC1MZE8</accession>
<comment type="caution">
    <text evidence="1">The sequence shown here is derived from an EMBL/GenBank/DDBJ whole genome shotgun (WGS) entry which is preliminary data.</text>
</comment>
<dbReference type="EMBL" id="JAPDGR010003253">
    <property type="protein sequence ID" value="KAJ2972019.1"/>
    <property type="molecule type" value="Genomic_DNA"/>
</dbReference>